<proteinExistence type="predicted"/>
<dbReference type="Proteomes" id="UP000727407">
    <property type="component" value="Unassembled WGS sequence"/>
</dbReference>
<dbReference type="OrthoDB" id="8905128at2759"/>
<keyword evidence="2" id="KW-1185">Reference proteome</keyword>
<accession>A0A8J4WS88</accession>
<comment type="caution">
    <text evidence="1">The sequence shown here is derived from an EMBL/GenBank/DDBJ whole genome shotgun (WGS) entry which is preliminary data.</text>
</comment>
<sequence>MACALKAELKCKDGSRREFTVQAERELKSLTEAVKTISSDLSVALTALVDEERSARADRGDIRAH</sequence>
<dbReference type="AlphaFoldDB" id="A0A8J4WS88"/>
<reference evidence="1" key="1">
    <citation type="submission" date="2020-07" db="EMBL/GenBank/DDBJ databases">
        <title>Clarias magur genome sequencing, assembly and annotation.</title>
        <authorList>
            <person name="Kushwaha B."/>
            <person name="Kumar R."/>
            <person name="Das P."/>
            <person name="Joshi C.G."/>
            <person name="Kumar D."/>
            <person name="Nagpure N.S."/>
            <person name="Pandey M."/>
            <person name="Agarwal S."/>
            <person name="Srivastava S."/>
            <person name="Singh M."/>
            <person name="Sahoo L."/>
            <person name="Jayasankar P."/>
            <person name="Meher P.K."/>
            <person name="Koringa P.G."/>
            <person name="Iquebal M.A."/>
            <person name="Das S.P."/>
            <person name="Bit A."/>
            <person name="Patnaik S."/>
            <person name="Patel N."/>
            <person name="Shah T.M."/>
            <person name="Hinsu A."/>
            <person name="Jena J.K."/>
        </authorList>
    </citation>
    <scope>NUCLEOTIDE SEQUENCE</scope>
    <source>
        <strain evidence="1">CIFAMagur01</strain>
        <tissue evidence="1">Testis</tissue>
    </source>
</reference>
<name>A0A8J4WS88_CLAMG</name>
<gene>
    <name evidence="1" type="ORF">DAT39_020495</name>
</gene>
<dbReference type="EMBL" id="QNUK01000766">
    <property type="protein sequence ID" value="KAF5889801.1"/>
    <property type="molecule type" value="Genomic_DNA"/>
</dbReference>
<evidence type="ECO:0000313" key="2">
    <source>
        <dbReference type="Proteomes" id="UP000727407"/>
    </source>
</evidence>
<organism evidence="1 2">
    <name type="scientific">Clarias magur</name>
    <name type="common">Asian catfish</name>
    <name type="synonym">Macropteronotus magur</name>
    <dbReference type="NCBI Taxonomy" id="1594786"/>
    <lineage>
        <taxon>Eukaryota</taxon>
        <taxon>Metazoa</taxon>
        <taxon>Chordata</taxon>
        <taxon>Craniata</taxon>
        <taxon>Vertebrata</taxon>
        <taxon>Euteleostomi</taxon>
        <taxon>Actinopterygii</taxon>
        <taxon>Neopterygii</taxon>
        <taxon>Teleostei</taxon>
        <taxon>Ostariophysi</taxon>
        <taxon>Siluriformes</taxon>
        <taxon>Clariidae</taxon>
        <taxon>Clarias</taxon>
    </lineage>
</organism>
<feature type="non-terminal residue" evidence="1">
    <location>
        <position position="65"/>
    </location>
</feature>
<protein>
    <submittedName>
        <fullName evidence="1">Parathymosin-like</fullName>
    </submittedName>
</protein>
<evidence type="ECO:0000313" key="1">
    <source>
        <dbReference type="EMBL" id="KAF5889801.1"/>
    </source>
</evidence>